<feature type="region of interest" description="Disordered" evidence="2">
    <location>
        <begin position="251"/>
        <end position="270"/>
    </location>
</feature>
<dbReference type="VEuPathDB" id="FungiDB:CLCR_00688"/>
<dbReference type="Proteomes" id="UP000094526">
    <property type="component" value="Unassembled WGS sequence"/>
</dbReference>
<gene>
    <name evidence="3" type="ORF">CLCR_00688</name>
</gene>
<protein>
    <submittedName>
        <fullName evidence="3">Uncharacterized protein</fullName>
    </submittedName>
</protein>
<dbReference type="GO" id="GO:0007059">
    <property type="term" value="P:chromosome segregation"/>
    <property type="evidence" value="ECO:0007669"/>
    <property type="project" value="TreeGrafter"/>
</dbReference>
<sequence>MTPTQPTESQILHSYLLQPSPLPTILPYTSFLALLPKHPPSLQTTHATELKRLYRDLEFQRAVIVDDVRRRIESECTKSVSLTAQLARQVRREENVKQQRQRQRQRQRNRNRKRKRGPENEHDHDHEDTTYTSDDDECTDDNNSDTNTRSHLDIDIDIDIQTDTALHDGVPLSNTLVHQPTGPSKHKQKHGNGLYHDGSSLLHAMDKASRDLDAEIADLEADIDDLRSACQGTVGGLSDLRYGRFGRARGSRGNGVDDIGTGNGNGNGSEDAVADEVLAALDEFKAVLAGT</sequence>
<keyword evidence="4" id="KW-1185">Reference proteome</keyword>
<dbReference type="PANTHER" id="PTHR28064">
    <property type="entry name" value="INNER KINETOCHORE SUBUNIT NKP2"/>
    <property type="match status" value="1"/>
</dbReference>
<feature type="compositionally biased region" description="Basic residues" evidence="2">
    <location>
        <begin position="99"/>
        <end position="116"/>
    </location>
</feature>
<dbReference type="EMBL" id="LGRB01000021">
    <property type="protein sequence ID" value="OCT44162.1"/>
    <property type="molecule type" value="Genomic_DNA"/>
</dbReference>
<feature type="compositionally biased region" description="Acidic residues" evidence="2">
    <location>
        <begin position="133"/>
        <end position="143"/>
    </location>
</feature>
<dbReference type="GO" id="GO:0031511">
    <property type="term" value="C:Mis6-Sim4 complex"/>
    <property type="evidence" value="ECO:0007669"/>
    <property type="project" value="TreeGrafter"/>
</dbReference>
<dbReference type="VEuPathDB" id="FungiDB:G647_01094"/>
<dbReference type="Pfam" id="PF09447">
    <property type="entry name" value="Cnl2_NKP2"/>
    <property type="match status" value="1"/>
</dbReference>
<dbReference type="AlphaFoldDB" id="A0A1C1C6T3"/>
<evidence type="ECO:0000313" key="3">
    <source>
        <dbReference type="EMBL" id="OCT44162.1"/>
    </source>
</evidence>
<dbReference type="STRING" id="86049.A0A1C1C6T3"/>
<dbReference type="OrthoDB" id="2311687at2759"/>
<evidence type="ECO:0000256" key="2">
    <source>
        <dbReference type="SAM" id="MobiDB-lite"/>
    </source>
</evidence>
<accession>A0A1C1C6T3</accession>
<feature type="compositionally biased region" description="Polar residues" evidence="2">
    <location>
        <begin position="173"/>
        <end position="182"/>
    </location>
</feature>
<comment type="caution">
    <text evidence="3">The sequence shown here is derived from an EMBL/GenBank/DDBJ whole genome shotgun (WGS) entry which is preliminary data.</text>
</comment>
<dbReference type="PANTHER" id="PTHR28064:SF1">
    <property type="entry name" value="INNER KINETOCHORE SUBUNIT NKP2"/>
    <property type="match status" value="1"/>
</dbReference>
<dbReference type="InterPro" id="IPR018565">
    <property type="entry name" value="Nkp2/Cnl2"/>
</dbReference>
<reference evidence="4" key="1">
    <citation type="submission" date="2015-07" db="EMBL/GenBank/DDBJ databases">
        <authorList>
            <person name="Teixeira M.M."/>
            <person name="Souza R.C."/>
            <person name="Almeida L.G."/>
            <person name="Vicente V.A."/>
            <person name="de Hoog S."/>
            <person name="Bocca A.L."/>
            <person name="de Almeida S.R."/>
            <person name="Vasconcelos A.T."/>
            <person name="Felipe M.S."/>
        </authorList>
    </citation>
    <scope>NUCLEOTIDE SEQUENCE [LARGE SCALE GENOMIC DNA]</scope>
    <source>
        <strain evidence="4">KSF</strain>
    </source>
</reference>
<feature type="region of interest" description="Disordered" evidence="2">
    <location>
        <begin position="173"/>
        <end position="196"/>
    </location>
</feature>
<proteinExistence type="predicted"/>
<feature type="coiled-coil region" evidence="1">
    <location>
        <begin position="202"/>
        <end position="229"/>
    </location>
</feature>
<name>A0A1C1C6T3_9EURO</name>
<feature type="compositionally biased region" description="Basic and acidic residues" evidence="2">
    <location>
        <begin position="117"/>
        <end position="129"/>
    </location>
</feature>
<feature type="region of interest" description="Disordered" evidence="2">
    <location>
        <begin position="90"/>
        <end position="149"/>
    </location>
</feature>
<keyword evidence="1" id="KW-0175">Coiled coil</keyword>
<evidence type="ECO:0000313" key="4">
    <source>
        <dbReference type="Proteomes" id="UP000094526"/>
    </source>
</evidence>
<evidence type="ECO:0000256" key="1">
    <source>
        <dbReference type="SAM" id="Coils"/>
    </source>
</evidence>
<organism evidence="3 4">
    <name type="scientific">Cladophialophora carrionii</name>
    <dbReference type="NCBI Taxonomy" id="86049"/>
    <lineage>
        <taxon>Eukaryota</taxon>
        <taxon>Fungi</taxon>
        <taxon>Dikarya</taxon>
        <taxon>Ascomycota</taxon>
        <taxon>Pezizomycotina</taxon>
        <taxon>Eurotiomycetes</taxon>
        <taxon>Chaetothyriomycetidae</taxon>
        <taxon>Chaetothyriales</taxon>
        <taxon>Herpotrichiellaceae</taxon>
        <taxon>Cladophialophora</taxon>
    </lineage>
</organism>